<dbReference type="GO" id="GO:0042910">
    <property type="term" value="F:xenobiotic transmembrane transporter activity"/>
    <property type="evidence" value="ECO:0007669"/>
    <property type="project" value="TreeGrafter"/>
</dbReference>
<organism evidence="2 3">
    <name type="scientific">Candidatus Vesicomyosocius endoextente</name>
    <dbReference type="NCBI Taxonomy" id="2738853"/>
    <lineage>
        <taxon>Bacteria</taxon>
        <taxon>Pseudomonadati</taxon>
        <taxon>Pseudomonadota</taxon>
        <taxon>Gammaproteobacteria</taxon>
        <taxon>Candidatus Pseudothioglobaceae</taxon>
        <taxon>Candidatus Vesicomyidisocius</taxon>
    </lineage>
</organism>
<feature type="transmembrane region" description="Helical" evidence="1">
    <location>
        <begin position="868"/>
        <end position="887"/>
    </location>
</feature>
<dbReference type="SUPFAM" id="SSF82866">
    <property type="entry name" value="Multidrug efflux transporter AcrB transmembrane domain"/>
    <property type="match status" value="2"/>
</dbReference>
<proteinExistence type="predicted"/>
<dbReference type="Gene3D" id="3.30.70.1320">
    <property type="entry name" value="Multidrug efflux transporter AcrB pore domain like"/>
    <property type="match status" value="1"/>
</dbReference>
<dbReference type="GO" id="GO:0005886">
    <property type="term" value="C:plasma membrane"/>
    <property type="evidence" value="ECO:0007669"/>
    <property type="project" value="TreeGrafter"/>
</dbReference>
<keyword evidence="1" id="KW-0812">Transmembrane</keyword>
<comment type="caution">
    <text evidence="2">The sequence shown here is derived from an EMBL/GenBank/DDBJ whole genome shotgun (WGS) entry which is preliminary data.</text>
</comment>
<evidence type="ECO:0000256" key="1">
    <source>
        <dbReference type="SAM" id="Phobius"/>
    </source>
</evidence>
<feature type="transmembrane region" description="Helical" evidence="1">
    <location>
        <begin position="385"/>
        <end position="410"/>
    </location>
</feature>
<dbReference type="Gene3D" id="3.30.2090.10">
    <property type="entry name" value="Multidrug efflux transporter AcrB TolC docking domain, DN and DC subdomains"/>
    <property type="match status" value="2"/>
</dbReference>
<feature type="transmembrane region" description="Helical" evidence="1">
    <location>
        <begin position="359"/>
        <end position="378"/>
    </location>
</feature>
<dbReference type="AlphaFoldDB" id="A0A853G4P8"/>
<dbReference type="Proteomes" id="UP000525329">
    <property type="component" value="Unassembled WGS sequence"/>
</dbReference>
<feature type="transmembrane region" description="Helical" evidence="1">
    <location>
        <begin position="894"/>
        <end position="920"/>
    </location>
</feature>
<feature type="transmembrane region" description="Helical" evidence="1">
    <location>
        <begin position="515"/>
        <end position="534"/>
    </location>
</feature>
<feature type="transmembrane region" description="Helical" evidence="1">
    <location>
        <begin position="845"/>
        <end position="862"/>
    </location>
</feature>
<dbReference type="InterPro" id="IPR027463">
    <property type="entry name" value="AcrB_DN_DC_subdom"/>
</dbReference>
<dbReference type="InterPro" id="IPR001036">
    <property type="entry name" value="Acrflvin-R"/>
</dbReference>
<dbReference type="PANTHER" id="PTHR32063:SF33">
    <property type="entry name" value="RND SUPERFAMILY EFFLUX PUMP PERMEASE COMPONENT"/>
    <property type="match status" value="1"/>
</dbReference>
<feature type="transmembrane region" description="Helical" evidence="1">
    <location>
        <begin position="14"/>
        <end position="33"/>
    </location>
</feature>
<dbReference type="Gene3D" id="1.20.1640.10">
    <property type="entry name" value="Multidrug efflux transporter AcrB transmembrane domain"/>
    <property type="match status" value="2"/>
</dbReference>
<accession>A0A853G4P8</accession>
<gene>
    <name evidence="2" type="ORF">H0A74_02045</name>
</gene>
<dbReference type="PRINTS" id="PR00702">
    <property type="entry name" value="ACRIFLAVINRP"/>
</dbReference>
<dbReference type="Gene3D" id="3.30.70.1440">
    <property type="entry name" value="Multidrug efflux transporter AcrB pore domain"/>
    <property type="match status" value="1"/>
</dbReference>
<dbReference type="PANTHER" id="PTHR32063">
    <property type="match status" value="1"/>
</dbReference>
<protein>
    <submittedName>
        <fullName evidence="2">Efflux RND transporter permease subunit</fullName>
    </submittedName>
</protein>
<dbReference type="SUPFAM" id="SSF82693">
    <property type="entry name" value="Multidrug efflux transporter AcrB pore domain, PN1, PN2, PC1 and PC2 subdomains"/>
    <property type="match status" value="2"/>
</dbReference>
<dbReference type="Pfam" id="PF00873">
    <property type="entry name" value="ACR_tran"/>
    <property type="match status" value="1"/>
</dbReference>
<feature type="transmembrane region" description="Helical" evidence="1">
    <location>
        <begin position="430"/>
        <end position="451"/>
    </location>
</feature>
<reference evidence="2 3" key="1">
    <citation type="submission" date="2020-05" db="EMBL/GenBank/DDBJ databases">
        <title>Horizontal transmission and recombination maintain forever young bacterial symbiont genomes.</title>
        <authorList>
            <person name="Russell S.L."/>
            <person name="Pepper-Tunick E."/>
            <person name="Svedberg J."/>
            <person name="Byrne A."/>
            <person name="Ruelas Castillo J."/>
            <person name="Vollmers C."/>
            <person name="Beinart R.A."/>
            <person name="Corbett-Detig R."/>
        </authorList>
    </citation>
    <scope>NUCLEOTIDE SEQUENCE [LARGE SCALE GENOMIC DNA]</scope>
    <source>
        <strain evidence="2">Monterey_2004</strain>
    </source>
</reference>
<keyword evidence="1" id="KW-0472">Membrane</keyword>
<sequence length="1012" mass="113103">MDNILIFFVKQKKLALVLTISIIVLGLFTLNSIQRDKFPAVDFEVMTIVTVYPGASPEDVEQNVTNLIEDELRSISGIDKFTSTSKEGESSIVIILSQDVDDIKPLKQEIRNVVNRIKSLPEEVIGFPWIVDQKNSLKSILKINISSDNLSYQELRDIVDDMSESLALVKGVSKVIKEGYLDREIQIKVNPDSLYQHKLSLLQVIKAIKNRNKRYTVGNNNDINEKTIVVLAKFDEMEDVSNVIIKSTFDGPVIRLKDIAKITNGNKKETSIIRVNGTKGFILRIRKQEHADVITTVDLVKDKVLELKVKYPTSLKFFYSSDESKHVRNRLNIVTNNGLIGLLLVLIILALFLSFKTAFWVSIGLPVSLLGTVSLLGVTGETINLVSLAAMILILGIVVDDSIVVAESIHHYKQLGKDRYQSTVLGFKRVIAPVITTILTTILAFSSMFFMGGTMGKFIYVIPLVVIFSLTLSFLEVSLALPAHLASSDEKTKEKIWFIRIENWFEGFLTEVLKWRYSVVFIFSIVLIGSLYFAKTQMKYVQFPTVGADSIDARLNMPIGTSLERTESISKQVEKIIIEVVGDDLDSLTNNVGHYFTNVAKFSIELVPSSTRVETSKSLLAKLKKRIKDIKFIQELKFSISRPGPSQGEDVEINLVGSDNIQRQNAADALERILLGIDGIDNIERNDESGKIRIEVVIDFEKMSRFNVDFSVVDDYLKAVFTGINVTSIRYGDNNVYFRIYLGSDKQSKNFLTLLKINNRQGHPIPLKQFVSLKKIKGEPNFNHFNGQRSVMLSGTVDDEITTSGEVISQALKQLDLVSNYPAIQMTSEGGNKDTKKAMDSFKEAFIMAIFSIFLLLILLFNSYSQPILVLIAVPFSIIGVIWAFFLHGETLSFFAILGTLALVGVIVNDSLIMVAHLNYLKAKLTSTMSVHKWVVQGAKDRLRAVVLTTLTTLAGVIPLAYGIGGTDFILQPMALSLGYGLLFGTLITLVLLPCLYLINHELINWLKKTFG</sequence>
<dbReference type="EMBL" id="JACCHU010000001">
    <property type="protein sequence ID" value="NYT52348.1"/>
    <property type="molecule type" value="Genomic_DNA"/>
</dbReference>
<dbReference type="Gene3D" id="3.30.70.1430">
    <property type="entry name" value="Multidrug efflux transporter AcrB pore domain"/>
    <property type="match status" value="2"/>
</dbReference>
<keyword evidence="1" id="KW-1133">Transmembrane helix</keyword>
<dbReference type="SUPFAM" id="SSF82714">
    <property type="entry name" value="Multidrug efflux transporter AcrB TolC docking domain, DN and DC subdomains"/>
    <property type="match status" value="2"/>
</dbReference>
<name>A0A853G4P8_9GAMM</name>
<feature type="transmembrane region" description="Helical" evidence="1">
    <location>
        <begin position="943"/>
        <end position="964"/>
    </location>
</feature>
<feature type="transmembrane region" description="Helical" evidence="1">
    <location>
        <begin position="458"/>
        <end position="481"/>
    </location>
</feature>
<evidence type="ECO:0000313" key="3">
    <source>
        <dbReference type="Proteomes" id="UP000525329"/>
    </source>
</evidence>
<feature type="transmembrane region" description="Helical" evidence="1">
    <location>
        <begin position="333"/>
        <end position="353"/>
    </location>
</feature>
<feature type="transmembrane region" description="Helical" evidence="1">
    <location>
        <begin position="976"/>
        <end position="999"/>
    </location>
</feature>
<evidence type="ECO:0000313" key="2">
    <source>
        <dbReference type="EMBL" id="NYT52348.1"/>
    </source>
</evidence>